<proteinExistence type="predicted"/>
<evidence type="ECO:0000259" key="1">
    <source>
        <dbReference type="Pfam" id="PF07978"/>
    </source>
</evidence>
<reference evidence="2 3" key="1">
    <citation type="submission" date="2017-07" db="EMBL/GenBank/DDBJ databases">
        <title>Genome sequencing and assembly of Paenibacillus rigui.</title>
        <authorList>
            <person name="Mayilraj S."/>
        </authorList>
    </citation>
    <scope>NUCLEOTIDE SEQUENCE [LARGE SCALE GENOMIC DNA]</scope>
    <source>
        <strain evidence="2 3">JCM 16352</strain>
    </source>
</reference>
<keyword evidence="3" id="KW-1185">Reference proteome</keyword>
<protein>
    <submittedName>
        <fullName evidence="2">NIPSNAP family protein</fullName>
    </submittedName>
</protein>
<dbReference type="InterPro" id="IPR011008">
    <property type="entry name" value="Dimeric_a/b-barrel"/>
</dbReference>
<dbReference type="OrthoDB" id="9809695at2"/>
<comment type="caution">
    <text evidence="2">The sequence shown here is derived from an EMBL/GenBank/DDBJ whole genome shotgun (WGS) entry which is preliminary data.</text>
</comment>
<accession>A0A229UQT0</accession>
<sequence>MDMIFELRIYTIHEGKMEAIQKRFEQHTLGIFERLGMQVYDFWVDETGLPKLYYVMQYKNREERDRQWDAFRQDPEWIEVKRKSEQSGPIVAKIEEMMMKRAPFFRS</sequence>
<organism evidence="2 3">
    <name type="scientific">Paenibacillus rigui</name>
    <dbReference type="NCBI Taxonomy" id="554312"/>
    <lineage>
        <taxon>Bacteria</taxon>
        <taxon>Bacillati</taxon>
        <taxon>Bacillota</taxon>
        <taxon>Bacilli</taxon>
        <taxon>Bacillales</taxon>
        <taxon>Paenibacillaceae</taxon>
        <taxon>Paenibacillus</taxon>
    </lineage>
</organism>
<evidence type="ECO:0000313" key="2">
    <source>
        <dbReference type="EMBL" id="OXM85611.1"/>
    </source>
</evidence>
<dbReference type="InterPro" id="IPR012577">
    <property type="entry name" value="NIPSNAP"/>
</dbReference>
<feature type="domain" description="NIPSNAP" evidence="1">
    <location>
        <begin position="5"/>
        <end position="104"/>
    </location>
</feature>
<dbReference type="SUPFAM" id="SSF54909">
    <property type="entry name" value="Dimeric alpha+beta barrel"/>
    <property type="match status" value="1"/>
</dbReference>
<name>A0A229UQT0_9BACL</name>
<gene>
    <name evidence="2" type="ORF">CF651_14595</name>
</gene>
<dbReference type="Pfam" id="PF07978">
    <property type="entry name" value="NIPSNAP"/>
    <property type="match status" value="1"/>
</dbReference>
<dbReference type="EMBL" id="NMQW01000020">
    <property type="protein sequence ID" value="OXM85611.1"/>
    <property type="molecule type" value="Genomic_DNA"/>
</dbReference>
<dbReference type="Gene3D" id="3.30.70.100">
    <property type="match status" value="1"/>
</dbReference>
<evidence type="ECO:0000313" key="3">
    <source>
        <dbReference type="Proteomes" id="UP000215509"/>
    </source>
</evidence>
<dbReference type="AlphaFoldDB" id="A0A229UQT0"/>
<dbReference type="Proteomes" id="UP000215509">
    <property type="component" value="Unassembled WGS sequence"/>
</dbReference>